<protein>
    <recommendedName>
        <fullName evidence="11">Cytochrome P450</fullName>
    </recommendedName>
</protein>
<reference evidence="9" key="1">
    <citation type="submission" date="2021-02" db="EMBL/GenBank/DDBJ databases">
        <authorList>
            <person name="Nieuwenhuis M."/>
            <person name="Van De Peppel L.J.J."/>
        </authorList>
    </citation>
    <scope>NUCLEOTIDE SEQUENCE</scope>
    <source>
        <strain evidence="9">D49</strain>
    </source>
</reference>
<keyword evidence="8" id="KW-0472">Membrane</keyword>
<name>A0A9P7FSB9_9AGAR</name>
<reference evidence="9" key="2">
    <citation type="submission" date="2021-10" db="EMBL/GenBank/DDBJ databases">
        <title>Phylogenomics reveals ancestral predisposition of the termite-cultivated fungus Termitomyces towards a domesticated lifestyle.</title>
        <authorList>
            <person name="Auxier B."/>
            <person name="Grum-Grzhimaylo A."/>
            <person name="Cardenas M.E."/>
            <person name="Lodge J.D."/>
            <person name="Laessoe T."/>
            <person name="Pedersen O."/>
            <person name="Smith M.E."/>
            <person name="Kuyper T.W."/>
            <person name="Franco-Molano E.A."/>
            <person name="Baroni T.J."/>
            <person name="Aanen D.K."/>
        </authorList>
    </citation>
    <scope>NUCLEOTIDE SEQUENCE</scope>
    <source>
        <strain evidence="9">D49</strain>
    </source>
</reference>
<evidence type="ECO:0000256" key="6">
    <source>
        <dbReference type="ARBA" id="ARBA00023004"/>
    </source>
</evidence>
<dbReference type="InterPro" id="IPR036396">
    <property type="entry name" value="Cyt_P450_sf"/>
</dbReference>
<keyword evidence="10" id="KW-1185">Reference proteome</keyword>
<dbReference type="GO" id="GO:0016705">
    <property type="term" value="F:oxidoreductase activity, acting on paired donors, with incorporation or reduction of molecular oxygen"/>
    <property type="evidence" value="ECO:0007669"/>
    <property type="project" value="InterPro"/>
</dbReference>
<dbReference type="InterPro" id="IPR050364">
    <property type="entry name" value="Cytochrome_P450_fung"/>
</dbReference>
<evidence type="ECO:0000313" key="10">
    <source>
        <dbReference type="Proteomes" id="UP000717328"/>
    </source>
</evidence>
<evidence type="ECO:0000313" key="9">
    <source>
        <dbReference type="EMBL" id="KAG5636126.1"/>
    </source>
</evidence>
<keyword evidence="4" id="KW-0479">Metal-binding</keyword>
<sequence>MITQTVLLASIPVLVAVLVATGLRNKRRRASLPPGPRGWPIIGNLFDMPQNMPWLTFADWGKKYGEISSVTVFGQPIIVINSVDVALAILNGKSDKYSDRPVLPMGGELIGWKNALPLVRYGDEFNQYRRFFHSRFGTKKAVEPFHDFEAVSIRNFLQKILDAPEELIPHLKSYVLLACEFNSRAH</sequence>
<dbReference type="InterPro" id="IPR001128">
    <property type="entry name" value="Cyt_P450"/>
</dbReference>
<keyword evidence="7" id="KW-0503">Monooxygenase</keyword>
<evidence type="ECO:0000256" key="3">
    <source>
        <dbReference type="ARBA" id="ARBA00022617"/>
    </source>
</evidence>
<accession>A0A9P7FSB9</accession>
<dbReference type="OrthoDB" id="2789670at2759"/>
<dbReference type="Pfam" id="PF00067">
    <property type="entry name" value="p450"/>
    <property type="match status" value="1"/>
</dbReference>
<keyword evidence="5" id="KW-0560">Oxidoreductase</keyword>
<dbReference type="AlphaFoldDB" id="A0A9P7FSB9"/>
<dbReference type="GO" id="GO:0005506">
    <property type="term" value="F:iron ion binding"/>
    <property type="evidence" value="ECO:0007669"/>
    <property type="project" value="InterPro"/>
</dbReference>
<keyword evidence="3" id="KW-0349">Heme</keyword>
<comment type="cofactor">
    <cofactor evidence="1">
        <name>heme</name>
        <dbReference type="ChEBI" id="CHEBI:30413"/>
    </cofactor>
</comment>
<dbReference type="EMBL" id="JABCKI010005972">
    <property type="protein sequence ID" value="KAG5636126.1"/>
    <property type="molecule type" value="Genomic_DNA"/>
</dbReference>
<keyword evidence="8" id="KW-1133">Transmembrane helix</keyword>
<dbReference type="Proteomes" id="UP000717328">
    <property type="component" value="Unassembled WGS sequence"/>
</dbReference>
<comment type="similarity">
    <text evidence="2">Belongs to the cytochrome P450 family.</text>
</comment>
<comment type="caution">
    <text evidence="9">The sequence shown here is derived from an EMBL/GenBank/DDBJ whole genome shotgun (WGS) entry which is preliminary data.</text>
</comment>
<evidence type="ECO:0000256" key="4">
    <source>
        <dbReference type="ARBA" id="ARBA00022723"/>
    </source>
</evidence>
<dbReference type="GO" id="GO:0004497">
    <property type="term" value="F:monooxygenase activity"/>
    <property type="evidence" value="ECO:0007669"/>
    <property type="project" value="UniProtKB-KW"/>
</dbReference>
<dbReference type="GO" id="GO:0020037">
    <property type="term" value="F:heme binding"/>
    <property type="evidence" value="ECO:0007669"/>
    <property type="project" value="InterPro"/>
</dbReference>
<dbReference type="SUPFAM" id="SSF48264">
    <property type="entry name" value="Cytochrome P450"/>
    <property type="match status" value="1"/>
</dbReference>
<evidence type="ECO:0000256" key="2">
    <source>
        <dbReference type="ARBA" id="ARBA00010617"/>
    </source>
</evidence>
<gene>
    <name evidence="9" type="ORF">H0H81_009033</name>
</gene>
<keyword evidence="8" id="KW-0812">Transmembrane</keyword>
<evidence type="ECO:0008006" key="11">
    <source>
        <dbReference type="Google" id="ProtNLM"/>
    </source>
</evidence>
<dbReference type="Gene3D" id="1.10.630.10">
    <property type="entry name" value="Cytochrome P450"/>
    <property type="match status" value="1"/>
</dbReference>
<organism evidence="9 10">
    <name type="scientific">Sphagnurus paluster</name>
    <dbReference type="NCBI Taxonomy" id="117069"/>
    <lineage>
        <taxon>Eukaryota</taxon>
        <taxon>Fungi</taxon>
        <taxon>Dikarya</taxon>
        <taxon>Basidiomycota</taxon>
        <taxon>Agaricomycotina</taxon>
        <taxon>Agaricomycetes</taxon>
        <taxon>Agaricomycetidae</taxon>
        <taxon>Agaricales</taxon>
        <taxon>Tricholomatineae</taxon>
        <taxon>Lyophyllaceae</taxon>
        <taxon>Sphagnurus</taxon>
    </lineage>
</organism>
<feature type="transmembrane region" description="Helical" evidence="8">
    <location>
        <begin position="6"/>
        <end position="23"/>
    </location>
</feature>
<keyword evidence="6" id="KW-0408">Iron</keyword>
<dbReference type="PANTHER" id="PTHR46300">
    <property type="entry name" value="P450, PUTATIVE (EUROFUNG)-RELATED-RELATED"/>
    <property type="match status" value="1"/>
</dbReference>
<proteinExistence type="inferred from homology"/>
<evidence type="ECO:0000256" key="5">
    <source>
        <dbReference type="ARBA" id="ARBA00023002"/>
    </source>
</evidence>
<dbReference type="PANTHER" id="PTHR46300:SF7">
    <property type="entry name" value="P450, PUTATIVE (EUROFUNG)-RELATED"/>
    <property type="match status" value="1"/>
</dbReference>
<evidence type="ECO:0000256" key="8">
    <source>
        <dbReference type="SAM" id="Phobius"/>
    </source>
</evidence>
<evidence type="ECO:0000256" key="7">
    <source>
        <dbReference type="ARBA" id="ARBA00023033"/>
    </source>
</evidence>
<evidence type="ECO:0000256" key="1">
    <source>
        <dbReference type="ARBA" id="ARBA00001971"/>
    </source>
</evidence>